<protein>
    <submittedName>
        <fullName evidence="1">Uncharacterized protein</fullName>
    </submittedName>
</protein>
<accession>A0ABV1VZW6</accession>
<dbReference type="RefSeq" id="WP_158103859.1">
    <property type="nucleotide sequence ID" value="NZ_MUBM01000086.1"/>
</dbReference>
<gene>
    <name evidence="1" type="ORF">ABT317_10760</name>
</gene>
<evidence type="ECO:0000313" key="1">
    <source>
        <dbReference type="EMBL" id="MER6977480.1"/>
    </source>
</evidence>
<sequence>MARSSAAKDVELLMLRRQLAVLHRNPKPAFTRGDRAVLVALLPLLTSGTVQR</sequence>
<dbReference type="EMBL" id="JBEPCU010000129">
    <property type="protein sequence ID" value="MER6977480.1"/>
    <property type="molecule type" value="Genomic_DNA"/>
</dbReference>
<dbReference type="Proteomes" id="UP001458415">
    <property type="component" value="Unassembled WGS sequence"/>
</dbReference>
<name>A0ABV1VZW6_9ACTN</name>
<keyword evidence="2" id="KW-1185">Reference proteome</keyword>
<proteinExistence type="predicted"/>
<evidence type="ECO:0000313" key="2">
    <source>
        <dbReference type="Proteomes" id="UP001458415"/>
    </source>
</evidence>
<organism evidence="1 2">
    <name type="scientific">Streptomyces carpinensis</name>
    <dbReference type="NCBI Taxonomy" id="66369"/>
    <lineage>
        <taxon>Bacteria</taxon>
        <taxon>Bacillati</taxon>
        <taxon>Actinomycetota</taxon>
        <taxon>Actinomycetes</taxon>
        <taxon>Kitasatosporales</taxon>
        <taxon>Streptomycetaceae</taxon>
        <taxon>Streptomyces</taxon>
    </lineage>
</organism>
<comment type="caution">
    <text evidence="1">The sequence shown here is derived from an EMBL/GenBank/DDBJ whole genome shotgun (WGS) entry which is preliminary data.</text>
</comment>
<reference evidence="1 2" key="1">
    <citation type="submission" date="2024-06" db="EMBL/GenBank/DDBJ databases">
        <title>The Natural Products Discovery Center: Release of the First 8490 Sequenced Strains for Exploring Actinobacteria Biosynthetic Diversity.</title>
        <authorList>
            <person name="Kalkreuter E."/>
            <person name="Kautsar S.A."/>
            <person name="Yang D."/>
            <person name="Bader C.D."/>
            <person name="Teijaro C.N."/>
            <person name="Fluegel L."/>
            <person name="Davis C.M."/>
            <person name="Simpson J.R."/>
            <person name="Lauterbach L."/>
            <person name="Steele A.D."/>
            <person name="Gui C."/>
            <person name="Meng S."/>
            <person name="Li G."/>
            <person name="Viehrig K."/>
            <person name="Ye F."/>
            <person name="Su P."/>
            <person name="Kiefer A.F."/>
            <person name="Nichols A."/>
            <person name="Cepeda A.J."/>
            <person name="Yan W."/>
            <person name="Fan B."/>
            <person name="Jiang Y."/>
            <person name="Adhikari A."/>
            <person name="Zheng C.-J."/>
            <person name="Schuster L."/>
            <person name="Cowan T.M."/>
            <person name="Smanski M.J."/>
            <person name="Chevrette M.G."/>
            <person name="De Carvalho L.P.S."/>
            <person name="Shen B."/>
        </authorList>
    </citation>
    <scope>NUCLEOTIDE SEQUENCE [LARGE SCALE GENOMIC DNA]</scope>
    <source>
        <strain evidence="1 2">NPDC000634</strain>
    </source>
</reference>